<evidence type="ECO:0000256" key="10">
    <source>
        <dbReference type="ARBA" id="ARBA00023242"/>
    </source>
</evidence>
<comment type="subcellular location">
    <subcellularLocation>
        <location evidence="3">Cytoplasm</location>
    </subcellularLocation>
    <subcellularLocation>
        <location evidence="2">Nucleus</location>
    </subcellularLocation>
</comment>
<dbReference type="STRING" id="1314785.A0A165BEE1"/>
<dbReference type="FunFam" id="3.40.140.10:FF:000016">
    <property type="entry name" value="Cytosine deaminase"/>
    <property type="match status" value="1"/>
</dbReference>
<comment type="catalytic activity">
    <reaction evidence="11">
        <text>cytosine + H2O + H(+) = uracil + NH4(+)</text>
        <dbReference type="Rhea" id="RHEA:20605"/>
        <dbReference type="ChEBI" id="CHEBI:15377"/>
        <dbReference type="ChEBI" id="CHEBI:15378"/>
        <dbReference type="ChEBI" id="CHEBI:16040"/>
        <dbReference type="ChEBI" id="CHEBI:17568"/>
        <dbReference type="ChEBI" id="CHEBI:28938"/>
        <dbReference type="EC" id="3.5.4.1"/>
    </reaction>
</comment>
<dbReference type="PROSITE" id="PS00903">
    <property type="entry name" value="CYT_DCMP_DEAMINASES_1"/>
    <property type="match status" value="1"/>
</dbReference>
<evidence type="ECO:0000256" key="15">
    <source>
        <dbReference type="ARBA" id="ARBA00074321"/>
    </source>
</evidence>
<dbReference type="InterPro" id="IPR016193">
    <property type="entry name" value="Cytidine_deaminase-like"/>
</dbReference>
<dbReference type="EC" id="3.5.4.1" evidence="14"/>
<evidence type="ECO:0000256" key="13">
    <source>
        <dbReference type="ARBA" id="ARBA00060700"/>
    </source>
</evidence>
<evidence type="ECO:0000256" key="7">
    <source>
        <dbReference type="ARBA" id="ARBA00022723"/>
    </source>
</evidence>
<reference evidence="18 19" key="1">
    <citation type="journal article" date="2016" name="Mol. Biol. Evol.">
        <title>Comparative Genomics of Early-Diverging Mushroom-Forming Fungi Provides Insights into the Origins of Lignocellulose Decay Capabilities.</title>
        <authorList>
            <person name="Nagy L.G."/>
            <person name="Riley R."/>
            <person name="Tritt A."/>
            <person name="Adam C."/>
            <person name="Daum C."/>
            <person name="Floudas D."/>
            <person name="Sun H."/>
            <person name="Yadav J.S."/>
            <person name="Pangilinan J."/>
            <person name="Larsson K.H."/>
            <person name="Matsuura K."/>
            <person name="Barry K."/>
            <person name="Labutti K."/>
            <person name="Kuo R."/>
            <person name="Ohm R.A."/>
            <person name="Bhattacharya S.S."/>
            <person name="Shirouzu T."/>
            <person name="Yoshinaga Y."/>
            <person name="Martin F.M."/>
            <person name="Grigoriev I.V."/>
            <person name="Hibbett D.S."/>
        </authorList>
    </citation>
    <scope>NUCLEOTIDE SEQUENCE [LARGE SCALE GENOMIC DNA]</scope>
    <source>
        <strain evidence="18 19">93-53</strain>
    </source>
</reference>
<accession>A0A165BEE1</accession>
<evidence type="ECO:0000256" key="2">
    <source>
        <dbReference type="ARBA" id="ARBA00004123"/>
    </source>
</evidence>
<dbReference type="Proteomes" id="UP000076871">
    <property type="component" value="Unassembled WGS sequence"/>
</dbReference>
<protein>
    <recommendedName>
        <fullName evidence="15">Cytosine deaminase</fullName>
        <ecNumber evidence="14">3.5.4.1</ecNumber>
    </recommendedName>
    <alternativeName>
        <fullName evidence="16">Cytosine aminohydrolase</fullName>
    </alternativeName>
</protein>
<keyword evidence="6" id="KW-0963">Cytoplasm</keyword>
<dbReference type="Gene3D" id="3.40.140.10">
    <property type="entry name" value="Cytidine Deaminase, domain 2"/>
    <property type="match status" value="1"/>
</dbReference>
<dbReference type="GO" id="GO:0005737">
    <property type="term" value="C:cytoplasm"/>
    <property type="evidence" value="ECO:0007669"/>
    <property type="project" value="UniProtKB-SubCell"/>
</dbReference>
<gene>
    <name evidence="18" type="ORF">LAESUDRAFT_731802</name>
</gene>
<evidence type="ECO:0000256" key="4">
    <source>
        <dbReference type="ARBA" id="ARBA00006576"/>
    </source>
</evidence>
<dbReference type="CDD" id="cd01285">
    <property type="entry name" value="nucleoside_deaminase"/>
    <property type="match status" value="1"/>
</dbReference>
<organism evidence="18 19">
    <name type="scientific">Laetiporus sulphureus 93-53</name>
    <dbReference type="NCBI Taxonomy" id="1314785"/>
    <lineage>
        <taxon>Eukaryota</taxon>
        <taxon>Fungi</taxon>
        <taxon>Dikarya</taxon>
        <taxon>Basidiomycota</taxon>
        <taxon>Agaricomycotina</taxon>
        <taxon>Agaricomycetes</taxon>
        <taxon>Polyporales</taxon>
        <taxon>Laetiporus</taxon>
    </lineage>
</organism>
<keyword evidence="8" id="KW-0378">Hydrolase</keyword>
<name>A0A165BEE1_9APHY</name>
<evidence type="ECO:0000256" key="5">
    <source>
        <dbReference type="ARBA" id="ARBA00011738"/>
    </source>
</evidence>
<evidence type="ECO:0000313" key="19">
    <source>
        <dbReference type="Proteomes" id="UP000076871"/>
    </source>
</evidence>
<evidence type="ECO:0000256" key="16">
    <source>
        <dbReference type="ARBA" id="ARBA00084039"/>
    </source>
</evidence>
<dbReference type="GO" id="GO:0005634">
    <property type="term" value="C:nucleus"/>
    <property type="evidence" value="ECO:0007669"/>
    <property type="project" value="UniProtKB-SubCell"/>
</dbReference>
<dbReference type="GO" id="GO:0046087">
    <property type="term" value="P:cytidine metabolic process"/>
    <property type="evidence" value="ECO:0007669"/>
    <property type="project" value="TreeGrafter"/>
</dbReference>
<dbReference type="InterPro" id="IPR016192">
    <property type="entry name" value="APOBEC/CMP_deaminase_Zn-bd"/>
</dbReference>
<dbReference type="GO" id="GO:0008835">
    <property type="term" value="F:diaminohydroxyphosphoribosylaminopyrimidine deaminase activity"/>
    <property type="evidence" value="ECO:0007669"/>
    <property type="project" value="TreeGrafter"/>
</dbReference>
<evidence type="ECO:0000256" key="9">
    <source>
        <dbReference type="ARBA" id="ARBA00022833"/>
    </source>
</evidence>
<evidence type="ECO:0000256" key="11">
    <source>
        <dbReference type="ARBA" id="ARBA00050113"/>
    </source>
</evidence>
<proteinExistence type="inferred from homology"/>
<dbReference type="GO" id="GO:0019858">
    <property type="term" value="P:cytosine metabolic process"/>
    <property type="evidence" value="ECO:0007669"/>
    <property type="project" value="UniProtKB-ARBA"/>
</dbReference>
<comment type="pathway">
    <text evidence="13">Pyrimidine metabolism; UMP biosynthesis via salvage pathway; uracil from cytosine: step 1/1.</text>
</comment>
<comment type="subunit">
    <text evidence="5">Homodimer.</text>
</comment>
<comment type="cofactor">
    <cofactor evidence="1">
        <name>Zn(2+)</name>
        <dbReference type="ChEBI" id="CHEBI:29105"/>
    </cofactor>
</comment>
<dbReference type="GeneID" id="63827146"/>
<keyword evidence="19" id="KW-1185">Reference proteome</keyword>
<comment type="similarity">
    <text evidence="4">Belongs to the cytidine and deoxycytidylate deaminase family.</text>
</comment>
<dbReference type="AlphaFoldDB" id="A0A165BEE1"/>
<evidence type="ECO:0000256" key="1">
    <source>
        <dbReference type="ARBA" id="ARBA00001947"/>
    </source>
</evidence>
<evidence type="ECO:0000256" key="12">
    <source>
        <dbReference type="ARBA" id="ARBA00056232"/>
    </source>
</evidence>
<dbReference type="GO" id="GO:0008270">
    <property type="term" value="F:zinc ion binding"/>
    <property type="evidence" value="ECO:0007669"/>
    <property type="project" value="InterPro"/>
</dbReference>
<keyword evidence="9" id="KW-0862">Zinc</keyword>
<dbReference type="GO" id="GO:0004131">
    <property type="term" value="F:cytosine deaminase activity"/>
    <property type="evidence" value="ECO:0007669"/>
    <property type="project" value="UniProtKB-EC"/>
</dbReference>
<evidence type="ECO:0000256" key="14">
    <source>
        <dbReference type="ARBA" id="ARBA00066550"/>
    </source>
</evidence>
<dbReference type="RefSeq" id="XP_040758612.1">
    <property type="nucleotide sequence ID" value="XM_040910117.1"/>
</dbReference>
<dbReference type="InParanoid" id="A0A165BEE1"/>
<evidence type="ECO:0000256" key="6">
    <source>
        <dbReference type="ARBA" id="ARBA00022490"/>
    </source>
</evidence>
<evidence type="ECO:0000313" key="18">
    <source>
        <dbReference type="EMBL" id="KZT00872.1"/>
    </source>
</evidence>
<dbReference type="PROSITE" id="PS51747">
    <property type="entry name" value="CYT_DCMP_DEAMINASES_2"/>
    <property type="match status" value="1"/>
</dbReference>
<dbReference type="PANTHER" id="PTHR11079:SF190">
    <property type="entry name" value="CYTOSINE DEAMINASE"/>
    <property type="match status" value="1"/>
</dbReference>
<dbReference type="OrthoDB" id="408702at2759"/>
<keyword evidence="7" id="KW-0479">Metal-binding</keyword>
<sequence>MPAELSPADALGLRTALENARKSYSEGGVPIGAAIVYRDGEGGEQPRVIGQGHNQRIQEASPILHGETAALKDAGRLKAEVYRKSTMYTTLSPCSMCSGAILLYKIPRLVIGENVNFMGDEDLLRSRGVDVIVMDDAECKELMRRFISEKPEEWYEDIGEIPPSRQQ</sequence>
<dbReference type="EMBL" id="KV427674">
    <property type="protein sequence ID" value="KZT00872.1"/>
    <property type="molecule type" value="Genomic_DNA"/>
</dbReference>
<dbReference type="SUPFAM" id="SSF53927">
    <property type="entry name" value="Cytidine deaminase-like"/>
    <property type="match status" value="1"/>
</dbReference>
<evidence type="ECO:0000256" key="8">
    <source>
        <dbReference type="ARBA" id="ARBA00022801"/>
    </source>
</evidence>
<feature type="domain" description="CMP/dCMP-type deaminase" evidence="17">
    <location>
        <begin position="7"/>
        <end position="131"/>
    </location>
</feature>
<dbReference type="PANTHER" id="PTHR11079">
    <property type="entry name" value="CYTOSINE DEAMINASE FAMILY MEMBER"/>
    <property type="match status" value="1"/>
</dbReference>
<dbReference type="InterPro" id="IPR002125">
    <property type="entry name" value="CMP_dCMP_dom"/>
</dbReference>
<evidence type="ECO:0000256" key="3">
    <source>
        <dbReference type="ARBA" id="ARBA00004496"/>
    </source>
</evidence>
<dbReference type="GO" id="GO:0008655">
    <property type="term" value="P:pyrimidine-containing compound salvage"/>
    <property type="evidence" value="ECO:0007669"/>
    <property type="project" value="TreeGrafter"/>
</dbReference>
<keyword evidence="10" id="KW-0539">Nucleus</keyword>
<comment type="function">
    <text evidence="12">Catalyzes the hydrolytic deamination of cytosine to uracil or 5-methylcytosine to thymine. Is involved in the pyrimidine salvage pathway, which allows the cell to utilize cytosine for pyrimidine nucleotide synthesis.</text>
</comment>
<evidence type="ECO:0000259" key="17">
    <source>
        <dbReference type="PROSITE" id="PS51747"/>
    </source>
</evidence>
<dbReference type="Pfam" id="PF00383">
    <property type="entry name" value="dCMP_cyt_deam_1"/>
    <property type="match status" value="1"/>
</dbReference>